<keyword evidence="2" id="KW-1185">Reference proteome</keyword>
<reference evidence="2" key="1">
    <citation type="journal article" date="2023" name="Nat. Plants">
        <title>Single-cell RNA sequencing provides a high-resolution roadmap for understanding the multicellular compartmentation of specialized metabolism.</title>
        <authorList>
            <person name="Sun S."/>
            <person name="Shen X."/>
            <person name="Li Y."/>
            <person name="Li Y."/>
            <person name="Wang S."/>
            <person name="Li R."/>
            <person name="Zhang H."/>
            <person name="Shen G."/>
            <person name="Guo B."/>
            <person name="Wei J."/>
            <person name="Xu J."/>
            <person name="St-Pierre B."/>
            <person name="Chen S."/>
            <person name="Sun C."/>
        </authorList>
    </citation>
    <scope>NUCLEOTIDE SEQUENCE [LARGE SCALE GENOMIC DNA]</scope>
</reference>
<name>A0ACC0C735_CATRO</name>
<evidence type="ECO:0000313" key="1">
    <source>
        <dbReference type="EMBL" id="KAI5680606.1"/>
    </source>
</evidence>
<protein>
    <submittedName>
        <fullName evidence="1">Uncharacterized protein</fullName>
    </submittedName>
</protein>
<dbReference type="EMBL" id="CM044701">
    <property type="protein sequence ID" value="KAI5680606.1"/>
    <property type="molecule type" value="Genomic_DNA"/>
</dbReference>
<evidence type="ECO:0000313" key="2">
    <source>
        <dbReference type="Proteomes" id="UP001060085"/>
    </source>
</evidence>
<comment type="caution">
    <text evidence="1">The sequence shown here is derived from an EMBL/GenBank/DDBJ whole genome shotgun (WGS) entry which is preliminary data.</text>
</comment>
<organism evidence="1 2">
    <name type="scientific">Catharanthus roseus</name>
    <name type="common">Madagascar periwinkle</name>
    <name type="synonym">Vinca rosea</name>
    <dbReference type="NCBI Taxonomy" id="4058"/>
    <lineage>
        <taxon>Eukaryota</taxon>
        <taxon>Viridiplantae</taxon>
        <taxon>Streptophyta</taxon>
        <taxon>Embryophyta</taxon>
        <taxon>Tracheophyta</taxon>
        <taxon>Spermatophyta</taxon>
        <taxon>Magnoliopsida</taxon>
        <taxon>eudicotyledons</taxon>
        <taxon>Gunneridae</taxon>
        <taxon>Pentapetalae</taxon>
        <taxon>asterids</taxon>
        <taxon>lamiids</taxon>
        <taxon>Gentianales</taxon>
        <taxon>Apocynaceae</taxon>
        <taxon>Rauvolfioideae</taxon>
        <taxon>Vinceae</taxon>
        <taxon>Catharanthinae</taxon>
        <taxon>Catharanthus</taxon>
    </lineage>
</organism>
<sequence>MSVSYLIPKSESHLRRRCSKHGFRMRCLTMIKQQKTRCYILRRCVTMLLCWRDYAVRD</sequence>
<gene>
    <name evidence="1" type="ORF">M9H77_01833</name>
</gene>
<proteinExistence type="predicted"/>
<accession>A0ACC0C735</accession>
<dbReference type="Proteomes" id="UP001060085">
    <property type="component" value="Linkage Group LG01"/>
</dbReference>